<keyword evidence="8 10" id="KW-0472">Membrane</keyword>
<dbReference type="GO" id="GO:0006811">
    <property type="term" value="P:monoatomic ion transport"/>
    <property type="evidence" value="ECO:0007669"/>
    <property type="project" value="UniProtKB-KW"/>
</dbReference>
<evidence type="ECO:0000256" key="8">
    <source>
        <dbReference type="ARBA" id="ARBA00023136"/>
    </source>
</evidence>
<keyword evidence="6 10" id="KW-1133">Transmembrane helix</keyword>
<dbReference type="AlphaFoldDB" id="A0A644YEX0"/>
<feature type="transmembrane region" description="Helical" evidence="10">
    <location>
        <begin position="89"/>
        <end position="114"/>
    </location>
</feature>
<keyword evidence="2" id="KW-0813">Transport</keyword>
<keyword evidence="7" id="KW-0406">Ion transport</keyword>
<dbReference type="InterPro" id="IPR050222">
    <property type="entry name" value="MATE_MdtK"/>
</dbReference>
<feature type="transmembrane region" description="Helical" evidence="10">
    <location>
        <begin position="196"/>
        <end position="215"/>
    </location>
</feature>
<feature type="transmembrane region" description="Helical" evidence="10">
    <location>
        <begin position="393"/>
        <end position="414"/>
    </location>
</feature>
<feature type="transmembrane region" description="Helical" evidence="10">
    <location>
        <begin position="134"/>
        <end position="159"/>
    </location>
</feature>
<keyword evidence="3" id="KW-0050">Antiport</keyword>
<dbReference type="InterPro" id="IPR048279">
    <property type="entry name" value="MdtK-like"/>
</dbReference>
<evidence type="ECO:0000313" key="11">
    <source>
        <dbReference type="EMBL" id="MPM27125.1"/>
    </source>
</evidence>
<dbReference type="EMBL" id="VSSQ01004913">
    <property type="protein sequence ID" value="MPM27125.1"/>
    <property type="molecule type" value="Genomic_DNA"/>
</dbReference>
<accession>A0A644YEX0</accession>
<evidence type="ECO:0000256" key="10">
    <source>
        <dbReference type="SAM" id="Phobius"/>
    </source>
</evidence>
<comment type="subcellular location">
    <subcellularLocation>
        <location evidence="1">Cell membrane</location>
        <topology evidence="1">Multi-pass membrane protein</topology>
    </subcellularLocation>
</comment>
<reference evidence="11" key="1">
    <citation type="submission" date="2019-08" db="EMBL/GenBank/DDBJ databases">
        <authorList>
            <person name="Kucharzyk K."/>
            <person name="Murdoch R.W."/>
            <person name="Higgins S."/>
            <person name="Loffler F."/>
        </authorList>
    </citation>
    <scope>NUCLEOTIDE SEQUENCE</scope>
</reference>
<gene>
    <name evidence="11" type="ORF">SDC9_73630</name>
</gene>
<organism evidence="11">
    <name type="scientific">bioreactor metagenome</name>
    <dbReference type="NCBI Taxonomy" id="1076179"/>
    <lineage>
        <taxon>unclassified sequences</taxon>
        <taxon>metagenomes</taxon>
        <taxon>ecological metagenomes</taxon>
    </lineage>
</organism>
<keyword evidence="5 10" id="KW-0812">Transmembrane</keyword>
<protein>
    <recommendedName>
        <fullName evidence="9">Multidrug-efflux transporter</fullName>
    </recommendedName>
</protein>
<dbReference type="PIRSF" id="PIRSF006603">
    <property type="entry name" value="DinF"/>
    <property type="match status" value="1"/>
</dbReference>
<evidence type="ECO:0000256" key="1">
    <source>
        <dbReference type="ARBA" id="ARBA00004651"/>
    </source>
</evidence>
<evidence type="ECO:0000256" key="6">
    <source>
        <dbReference type="ARBA" id="ARBA00022989"/>
    </source>
</evidence>
<dbReference type="PANTHER" id="PTHR43298:SF2">
    <property type="entry name" value="FMN_FAD EXPORTER YEEO-RELATED"/>
    <property type="match status" value="1"/>
</dbReference>
<dbReference type="PANTHER" id="PTHR43298">
    <property type="entry name" value="MULTIDRUG RESISTANCE PROTEIN NORM-RELATED"/>
    <property type="match status" value="1"/>
</dbReference>
<proteinExistence type="predicted"/>
<dbReference type="InterPro" id="IPR002528">
    <property type="entry name" value="MATE_fam"/>
</dbReference>
<feature type="transmembrane region" description="Helical" evidence="10">
    <location>
        <begin position="313"/>
        <end position="334"/>
    </location>
</feature>
<evidence type="ECO:0000256" key="7">
    <source>
        <dbReference type="ARBA" id="ARBA00023065"/>
    </source>
</evidence>
<dbReference type="GO" id="GO:0015297">
    <property type="term" value="F:antiporter activity"/>
    <property type="evidence" value="ECO:0007669"/>
    <property type="project" value="UniProtKB-KW"/>
</dbReference>
<feature type="transmembrane region" description="Helical" evidence="10">
    <location>
        <begin position="236"/>
        <end position="258"/>
    </location>
</feature>
<feature type="transmembrane region" description="Helical" evidence="10">
    <location>
        <begin position="58"/>
        <end position="77"/>
    </location>
</feature>
<feature type="transmembrane region" description="Helical" evidence="10">
    <location>
        <begin position="420"/>
        <end position="442"/>
    </location>
</feature>
<evidence type="ECO:0000256" key="4">
    <source>
        <dbReference type="ARBA" id="ARBA00022475"/>
    </source>
</evidence>
<dbReference type="CDD" id="cd13138">
    <property type="entry name" value="MATE_yoeA_like"/>
    <property type="match status" value="1"/>
</dbReference>
<evidence type="ECO:0000256" key="5">
    <source>
        <dbReference type="ARBA" id="ARBA00022692"/>
    </source>
</evidence>
<sequence>MTATTSGYKALGGTILRFSVPLMLTNLLQLLYNTADAVVVGRVAGSNALAAVGSTSSIIILLVTLFSGISVGANYLVARHYGADDNKAIFETVHCAAFLSLILGVAAGVVGYLLSMPVLRLTNTPADIQDLAATYLRIYFIGVPALVVFNFGAAILRAVGETRYPLLIMIVSGTLNVGLNLILVICFHLGVAGVAIATSFSQLVSAVMVTVRLIRTRECYRLIPKSIRFYGDKAAVMMRVGISAGIQGIVFSIANVMVQSVVNTFGAAAVAGNSAATSLEGFIYTIQNAFYQAAITYTSQSVGAKLYQNISKVFRVSIAYAFGFGIVFCALLWFNQTALLGIYIKPDDLAFDAVMLVGITRIRIISRFQWLGGLMETACGSIRGLGKALSPTLVTLIGACALRIFWIYFAYAHYGTLASLYVVYPVSWAATFLAQVLLLRIYQKQPPYCVSKGVS</sequence>
<keyword evidence="4" id="KW-1003">Cell membrane</keyword>
<dbReference type="GO" id="GO:0005886">
    <property type="term" value="C:plasma membrane"/>
    <property type="evidence" value="ECO:0007669"/>
    <property type="project" value="UniProtKB-SubCell"/>
</dbReference>
<dbReference type="Pfam" id="PF01554">
    <property type="entry name" value="MatE"/>
    <property type="match status" value="2"/>
</dbReference>
<dbReference type="GO" id="GO:0042910">
    <property type="term" value="F:xenobiotic transmembrane transporter activity"/>
    <property type="evidence" value="ECO:0007669"/>
    <property type="project" value="InterPro"/>
</dbReference>
<feature type="transmembrane region" description="Helical" evidence="10">
    <location>
        <begin position="166"/>
        <end position="190"/>
    </location>
</feature>
<name>A0A644YEX0_9ZZZZ</name>
<dbReference type="NCBIfam" id="TIGR00797">
    <property type="entry name" value="matE"/>
    <property type="match status" value="1"/>
</dbReference>
<evidence type="ECO:0000256" key="3">
    <source>
        <dbReference type="ARBA" id="ARBA00022449"/>
    </source>
</evidence>
<evidence type="ECO:0000256" key="2">
    <source>
        <dbReference type="ARBA" id="ARBA00022448"/>
    </source>
</evidence>
<comment type="caution">
    <text evidence="11">The sequence shown here is derived from an EMBL/GenBank/DDBJ whole genome shotgun (WGS) entry which is preliminary data.</text>
</comment>
<evidence type="ECO:0000256" key="9">
    <source>
        <dbReference type="ARBA" id="ARBA00031636"/>
    </source>
</evidence>